<dbReference type="GO" id="GO:0015098">
    <property type="term" value="F:molybdate ion transmembrane transporter activity"/>
    <property type="evidence" value="ECO:0007669"/>
    <property type="project" value="UniProtKB-UniRule"/>
</dbReference>
<evidence type="ECO:0000256" key="9">
    <source>
        <dbReference type="ARBA" id="ARBA00023136"/>
    </source>
</evidence>
<dbReference type="Proteomes" id="UP000239477">
    <property type="component" value="Chromosome"/>
</dbReference>
<dbReference type="InterPro" id="IPR011867">
    <property type="entry name" value="ModB_ABC"/>
</dbReference>
<keyword evidence="7 10" id="KW-0812">Transmembrane</keyword>
<evidence type="ECO:0000256" key="10">
    <source>
        <dbReference type="RuleBase" id="RU363032"/>
    </source>
</evidence>
<keyword evidence="5" id="KW-1003">Cell membrane</keyword>
<sequence length="228" mass="23804">MSDPVWVPLLLSLKVAGWATLLATVAGTAAAYGLSRWRWPGRDLLDAILTLPLVLPPTVLGYYLLVLLGRRGIIGETLARWNIELVFTWQGAVIAASVVAFPLVFKSARAAFENVDGQLESAARVLGVGEAGVFFRVTLPLAARGIAAGVLLAFARALGEFGATLMIAGNLPGRTQTLSVAIYEAVQAGDDATANMLVLVTSVTCIVVLLAAGKLVPIGANQRNGGGR</sequence>
<comment type="subcellular location">
    <subcellularLocation>
        <location evidence="11">Cell inner membrane</location>
        <topology evidence="11">Multi-pass membrane protein</topology>
    </subcellularLocation>
    <subcellularLocation>
        <location evidence="2 10">Cell membrane</location>
        <topology evidence="2 10">Multi-pass membrane protein</topology>
    </subcellularLocation>
</comment>
<dbReference type="PANTHER" id="PTHR30183:SF3">
    <property type="entry name" value="MOLYBDENUM TRANSPORT SYSTEM PERMEASE PROTEIN MODB"/>
    <property type="match status" value="1"/>
</dbReference>
<dbReference type="GO" id="GO:0005886">
    <property type="term" value="C:plasma membrane"/>
    <property type="evidence" value="ECO:0007669"/>
    <property type="project" value="UniProtKB-SubCell"/>
</dbReference>
<keyword evidence="11" id="KW-0997">Cell inner membrane</keyword>
<keyword evidence="4 10" id="KW-0813">Transport</keyword>
<feature type="transmembrane region" description="Helical" evidence="10">
    <location>
        <begin position="6"/>
        <end position="32"/>
    </location>
</feature>
<evidence type="ECO:0000256" key="1">
    <source>
        <dbReference type="ARBA" id="ARBA00002949"/>
    </source>
</evidence>
<dbReference type="SUPFAM" id="SSF161098">
    <property type="entry name" value="MetI-like"/>
    <property type="match status" value="1"/>
</dbReference>
<keyword evidence="14" id="KW-1185">Reference proteome</keyword>
<dbReference type="InterPro" id="IPR000515">
    <property type="entry name" value="MetI-like"/>
</dbReference>
<evidence type="ECO:0000256" key="2">
    <source>
        <dbReference type="ARBA" id="ARBA00004651"/>
    </source>
</evidence>
<dbReference type="PROSITE" id="PS50928">
    <property type="entry name" value="ABC_TM1"/>
    <property type="match status" value="1"/>
</dbReference>
<gene>
    <name evidence="13" type="primary">modB</name>
    <name evidence="13" type="ORF">CLM73_18155</name>
</gene>
<evidence type="ECO:0000256" key="3">
    <source>
        <dbReference type="ARBA" id="ARBA00007069"/>
    </source>
</evidence>
<evidence type="ECO:0000256" key="4">
    <source>
        <dbReference type="ARBA" id="ARBA00022448"/>
    </source>
</evidence>
<accession>A0A2S0IA13</accession>
<comment type="caution">
    <text evidence="11">Lacks conserved residue(s) required for the propagation of feature annotation.</text>
</comment>
<reference evidence="13 14" key="1">
    <citation type="submission" date="2017-09" db="EMBL/GenBank/DDBJ databases">
        <title>Genomic, metabolic, and phenotypic characteristics of bacterial isolates from the natural microbiome of the model nematode Caenorhabditis elegans.</title>
        <authorList>
            <person name="Zimmermann J."/>
            <person name="Obeng N."/>
            <person name="Yang W."/>
            <person name="Obeng O."/>
            <person name="Kissoyan K."/>
            <person name="Pees B."/>
            <person name="Dirksen P."/>
            <person name="Hoppner M."/>
            <person name="Franke A."/>
            <person name="Rosenstiel P."/>
            <person name="Leippe M."/>
            <person name="Dierking K."/>
            <person name="Kaleta C."/>
            <person name="Schulenburg H."/>
        </authorList>
    </citation>
    <scope>NUCLEOTIDE SEQUENCE [LARGE SCALE GENOMIC DNA]</scope>
    <source>
        <strain evidence="13 14">MYb73</strain>
    </source>
</reference>
<proteinExistence type="inferred from homology"/>
<dbReference type="OrthoDB" id="9795403at2"/>
<comment type="similarity">
    <text evidence="3 11">Belongs to the binding-protein-dependent transport system permease family. CysTW subfamily.</text>
</comment>
<evidence type="ECO:0000256" key="7">
    <source>
        <dbReference type="ARBA" id="ARBA00022692"/>
    </source>
</evidence>
<dbReference type="PANTHER" id="PTHR30183">
    <property type="entry name" value="MOLYBDENUM TRANSPORT SYSTEM PERMEASE PROTEIN MODB"/>
    <property type="match status" value="1"/>
</dbReference>
<feature type="transmembrane region" description="Helical" evidence="10">
    <location>
        <begin position="44"/>
        <end position="65"/>
    </location>
</feature>
<keyword evidence="6 11" id="KW-0500">Molybdenum</keyword>
<dbReference type="NCBIfam" id="TIGR02141">
    <property type="entry name" value="modB_ABC"/>
    <property type="match status" value="1"/>
</dbReference>
<dbReference type="EMBL" id="CP023270">
    <property type="protein sequence ID" value="AVJ28881.1"/>
    <property type="molecule type" value="Genomic_DNA"/>
</dbReference>
<evidence type="ECO:0000256" key="11">
    <source>
        <dbReference type="RuleBase" id="RU365097"/>
    </source>
</evidence>
<dbReference type="Pfam" id="PF00528">
    <property type="entry name" value="BPD_transp_1"/>
    <property type="match status" value="1"/>
</dbReference>
<dbReference type="Gene3D" id="1.10.3720.10">
    <property type="entry name" value="MetI-like"/>
    <property type="match status" value="1"/>
</dbReference>
<dbReference type="AlphaFoldDB" id="A0A2S0IA13"/>
<name>A0A2S0IA13_9BURK</name>
<evidence type="ECO:0000259" key="12">
    <source>
        <dbReference type="PROSITE" id="PS50928"/>
    </source>
</evidence>
<feature type="domain" description="ABC transmembrane type-1" evidence="12">
    <location>
        <begin position="9"/>
        <end position="211"/>
    </location>
</feature>
<evidence type="ECO:0000256" key="6">
    <source>
        <dbReference type="ARBA" id="ARBA00022505"/>
    </source>
</evidence>
<evidence type="ECO:0000313" key="13">
    <source>
        <dbReference type="EMBL" id="AVJ28881.1"/>
    </source>
</evidence>
<feature type="transmembrane region" description="Helical" evidence="10">
    <location>
        <begin position="85"/>
        <end position="105"/>
    </location>
</feature>
<evidence type="ECO:0000256" key="8">
    <source>
        <dbReference type="ARBA" id="ARBA00022989"/>
    </source>
</evidence>
<evidence type="ECO:0000313" key="14">
    <source>
        <dbReference type="Proteomes" id="UP000239477"/>
    </source>
</evidence>
<keyword evidence="9 10" id="KW-0472">Membrane</keyword>
<dbReference type="CDD" id="cd06261">
    <property type="entry name" value="TM_PBP2"/>
    <property type="match status" value="1"/>
</dbReference>
<protein>
    <recommendedName>
        <fullName evidence="11">Molybdenum transport system permease</fullName>
    </recommendedName>
</protein>
<organism evidence="13 14">
    <name type="scientific">Achromobacter spanius</name>
    <dbReference type="NCBI Taxonomy" id="217203"/>
    <lineage>
        <taxon>Bacteria</taxon>
        <taxon>Pseudomonadati</taxon>
        <taxon>Pseudomonadota</taxon>
        <taxon>Betaproteobacteria</taxon>
        <taxon>Burkholderiales</taxon>
        <taxon>Alcaligenaceae</taxon>
        <taxon>Achromobacter</taxon>
    </lineage>
</organism>
<dbReference type="InterPro" id="IPR035906">
    <property type="entry name" value="MetI-like_sf"/>
</dbReference>
<feature type="transmembrane region" description="Helical" evidence="10">
    <location>
        <begin position="192"/>
        <end position="213"/>
    </location>
</feature>
<keyword evidence="8 10" id="KW-1133">Transmembrane helix</keyword>
<comment type="function">
    <text evidence="1 11">Part of the binding-protein-dependent transport system for molybdenum; probably responsible for the translocation of the substrate across the membrane.</text>
</comment>
<dbReference type="RefSeq" id="WP_105239628.1">
    <property type="nucleotide sequence ID" value="NZ_CP023270.1"/>
</dbReference>
<evidence type="ECO:0000256" key="5">
    <source>
        <dbReference type="ARBA" id="ARBA00022475"/>
    </source>
</evidence>